<feature type="domain" description="RDD" evidence="6">
    <location>
        <begin position="32"/>
        <end position="158"/>
    </location>
</feature>
<evidence type="ECO:0000313" key="7">
    <source>
        <dbReference type="EMBL" id="MFI7586648.1"/>
    </source>
</evidence>
<proteinExistence type="predicted"/>
<protein>
    <submittedName>
        <fullName evidence="7">RDD family protein</fullName>
    </submittedName>
</protein>
<evidence type="ECO:0000256" key="1">
    <source>
        <dbReference type="ARBA" id="ARBA00004141"/>
    </source>
</evidence>
<evidence type="ECO:0000256" key="5">
    <source>
        <dbReference type="SAM" id="Phobius"/>
    </source>
</evidence>
<dbReference type="PANTHER" id="PTHR38480">
    <property type="entry name" value="SLR0254 PROTEIN"/>
    <property type="match status" value="1"/>
</dbReference>
<gene>
    <name evidence="7" type="ORF">ACIB24_06185</name>
</gene>
<dbReference type="RefSeq" id="WP_398278726.1">
    <property type="nucleotide sequence ID" value="NZ_JBITLV010000002.1"/>
</dbReference>
<keyword evidence="3 5" id="KW-1133">Transmembrane helix</keyword>
<comment type="subcellular location">
    <subcellularLocation>
        <location evidence="1">Membrane</location>
        <topology evidence="1">Multi-pass membrane protein</topology>
    </subcellularLocation>
</comment>
<evidence type="ECO:0000256" key="3">
    <source>
        <dbReference type="ARBA" id="ARBA00022989"/>
    </source>
</evidence>
<feature type="transmembrane region" description="Helical" evidence="5">
    <location>
        <begin position="68"/>
        <end position="88"/>
    </location>
</feature>
<feature type="transmembrane region" description="Helical" evidence="5">
    <location>
        <begin position="125"/>
        <end position="145"/>
    </location>
</feature>
<keyword evidence="4 5" id="KW-0472">Membrane</keyword>
<dbReference type="InterPro" id="IPR010432">
    <property type="entry name" value="RDD"/>
</dbReference>
<keyword evidence="8" id="KW-1185">Reference proteome</keyword>
<name>A0ABW8AJV5_9ACTN</name>
<sequence length="288" mass="30869">MPGAASPQVEGTTSVGTNPVTGEAVVIDLRPATFITRGLALALDLFIMAMLMLLVSFVVLSAAMLDDAALAAILLVSELAVLIGYPWLLETFTRGRSVGKLAAGLRVVRDDGGPIRARQALIRTLLGVFDFYITSGVAAIFTSLLNSRGKRLGDLLAGTYVIRERARPEQFVPIFMPPPLAAWAAGADLGRIPDGLAVAARQFIGRSASLAPSSREAIGADLATRMRGYVSPPPPGNPPVEEYLRAVLAERRRRDHDRLARRAAERDVRRARNEHASVLTDVGSSLPR</sequence>
<dbReference type="Pfam" id="PF06271">
    <property type="entry name" value="RDD"/>
    <property type="match status" value="1"/>
</dbReference>
<accession>A0ABW8AJV5</accession>
<dbReference type="EMBL" id="JBITLV010000002">
    <property type="protein sequence ID" value="MFI7586648.1"/>
    <property type="molecule type" value="Genomic_DNA"/>
</dbReference>
<organism evidence="7 8">
    <name type="scientific">Spongisporangium articulatum</name>
    <dbReference type="NCBI Taxonomy" id="3362603"/>
    <lineage>
        <taxon>Bacteria</taxon>
        <taxon>Bacillati</taxon>
        <taxon>Actinomycetota</taxon>
        <taxon>Actinomycetes</taxon>
        <taxon>Kineosporiales</taxon>
        <taxon>Kineosporiaceae</taxon>
        <taxon>Spongisporangium</taxon>
    </lineage>
</organism>
<dbReference type="Proteomes" id="UP001612915">
    <property type="component" value="Unassembled WGS sequence"/>
</dbReference>
<dbReference type="PANTHER" id="PTHR38480:SF1">
    <property type="entry name" value="SLR0254 PROTEIN"/>
    <property type="match status" value="1"/>
</dbReference>
<evidence type="ECO:0000313" key="8">
    <source>
        <dbReference type="Proteomes" id="UP001612915"/>
    </source>
</evidence>
<evidence type="ECO:0000256" key="2">
    <source>
        <dbReference type="ARBA" id="ARBA00022692"/>
    </source>
</evidence>
<evidence type="ECO:0000256" key="4">
    <source>
        <dbReference type="ARBA" id="ARBA00023136"/>
    </source>
</evidence>
<feature type="transmembrane region" description="Helical" evidence="5">
    <location>
        <begin position="39"/>
        <end position="62"/>
    </location>
</feature>
<keyword evidence="2 5" id="KW-0812">Transmembrane</keyword>
<comment type="caution">
    <text evidence="7">The sequence shown here is derived from an EMBL/GenBank/DDBJ whole genome shotgun (WGS) entry which is preliminary data.</text>
</comment>
<reference evidence="7 8" key="1">
    <citation type="submission" date="2024-10" db="EMBL/GenBank/DDBJ databases">
        <title>The Natural Products Discovery Center: Release of the First 8490 Sequenced Strains for Exploring Actinobacteria Biosynthetic Diversity.</title>
        <authorList>
            <person name="Kalkreuter E."/>
            <person name="Kautsar S.A."/>
            <person name="Yang D."/>
            <person name="Bader C.D."/>
            <person name="Teijaro C.N."/>
            <person name="Fluegel L."/>
            <person name="Davis C.M."/>
            <person name="Simpson J.R."/>
            <person name="Lauterbach L."/>
            <person name="Steele A.D."/>
            <person name="Gui C."/>
            <person name="Meng S."/>
            <person name="Li G."/>
            <person name="Viehrig K."/>
            <person name="Ye F."/>
            <person name="Su P."/>
            <person name="Kiefer A.F."/>
            <person name="Nichols A."/>
            <person name="Cepeda A.J."/>
            <person name="Yan W."/>
            <person name="Fan B."/>
            <person name="Jiang Y."/>
            <person name="Adhikari A."/>
            <person name="Zheng C.-J."/>
            <person name="Schuster L."/>
            <person name="Cowan T.M."/>
            <person name="Smanski M.J."/>
            <person name="Chevrette M.G."/>
            <person name="De Carvalho L.P.S."/>
            <person name="Shen B."/>
        </authorList>
    </citation>
    <scope>NUCLEOTIDE SEQUENCE [LARGE SCALE GENOMIC DNA]</scope>
    <source>
        <strain evidence="7 8">NPDC049639</strain>
    </source>
</reference>
<evidence type="ECO:0000259" key="6">
    <source>
        <dbReference type="Pfam" id="PF06271"/>
    </source>
</evidence>